<evidence type="ECO:0000313" key="8">
    <source>
        <dbReference type="EMBL" id="KAG4411816.1"/>
    </source>
</evidence>
<dbReference type="OrthoDB" id="3941538at2759"/>
<dbReference type="InterPro" id="IPR002328">
    <property type="entry name" value="ADH_Zn_CS"/>
</dbReference>
<reference evidence="8" key="1">
    <citation type="submission" date="2021-02" db="EMBL/GenBank/DDBJ databases">
        <title>Genome sequence Cadophora malorum strain M34.</title>
        <authorList>
            <person name="Stefanovic E."/>
            <person name="Vu D."/>
            <person name="Scully C."/>
            <person name="Dijksterhuis J."/>
            <person name="Roader J."/>
            <person name="Houbraken J."/>
        </authorList>
    </citation>
    <scope>NUCLEOTIDE SEQUENCE</scope>
    <source>
        <strain evidence="8">M34</strain>
    </source>
</reference>
<comment type="caution">
    <text evidence="8">The sequence shown here is derived from an EMBL/GenBank/DDBJ whole genome shotgun (WGS) entry which is preliminary data.</text>
</comment>
<keyword evidence="3" id="KW-0479">Metal-binding</keyword>
<dbReference type="Gene3D" id="3.40.50.720">
    <property type="entry name" value="NAD(P)-binding Rossmann-like Domain"/>
    <property type="match status" value="1"/>
</dbReference>
<dbReference type="Gene3D" id="3.90.180.10">
    <property type="entry name" value="Medium-chain alcohol dehydrogenases, catalytic domain"/>
    <property type="match status" value="1"/>
</dbReference>
<dbReference type="PROSITE" id="PS00059">
    <property type="entry name" value="ADH_ZINC"/>
    <property type="match status" value="1"/>
</dbReference>
<dbReference type="InterPro" id="IPR011032">
    <property type="entry name" value="GroES-like_sf"/>
</dbReference>
<keyword evidence="6" id="KW-0520">NAD</keyword>
<gene>
    <name evidence="8" type="ORF">IFR04_015040</name>
</gene>
<dbReference type="GO" id="GO:0008270">
    <property type="term" value="F:zinc ion binding"/>
    <property type="evidence" value="ECO:0007669"/>
    <property type="project" value="InterPro"/>
</dbReference>
<evidence type="ECO:0000256" key="1">
    <source>
        <dbReference type="ARBA" id="ARBA00001947"/>
    </source>
</evidence>
<sequence length="363" mass="38435">MTLSLNYSLATMRGAVMTGPYQVHIEDFPMPVITNTTDAIVRITTSALCGSDLHRYHGFMGSEPPWALGHEAMGYISDIGSGVSSLEVGQYVIIPDNGAIGHIDMGVGTGPLTGAPFGGANGGLQAEYARVPFADMALIPVPLTAETTNTSIEQDYLTVSDVFATCWIGLTMSGFQAGDTVAIWGAGPVGLLAAYSATIVRAASIGAIPINFMDSDPVQQNLSYEPGGIMRCVDAVGMEAINANGTMQQNIVISQIIDLVALSGGIGQVGVYLAQNNTTLAPYAEQISPHVQFSLSEFFRKGLHYEATTADPEDVAGELVNMISRGAAHPGFVGSASISIEEVPEYYERLSNQEEIKIFIRFP</sequence>
<dbReference type="Pfam" id="PF08240">
    <property type="entry name" value="ADH_N"/>
    <property type="match status" value="1"/>
</dbReference>
<evidence type="ECO:0000256" key="2">
    <source>
        <dbReference type="ARBA" id="ARBA00008072"/>
    </source>
</evidence>
<dbReference type="PANTHER" id="PTHR42813:SF3">
    <property type="entry name" value="GLUTATHIONE-INDEPENDENT FORMALDEHYDE DEHYDROGENASE"/>
    <property type="match status" value="1"/>
</dbReference>
<evidence type="ECO:0000256" key="4">
    <source>
        <dbReference type="ARBA" id="ARBA00022833"/>
    </source>
</evidence>
<comment type="cofactor">
    <cofactor evidence="1">
        <name>Zn(2+)</name>
        <dbReference type="ChEBI" id="CHEBI:29105"/>
    </cofactor>
</comment>
<evidence type="ECO:0000259" key="7">
    <source>
        <dbReference type="Pfam" id="PF08240"/>
    </source>
</evidence>
<dbReference type="Proteomes" id="UP000664132">
    <property type="component" value="Unassembled WGS sequence"/>
</dbReference>
<evidence type="ECO:0000256" key="6">
    <source>
        <dbReference type="ARBA" id="ARBA00023027"/>
    </source>
</evidence>
<organism evidence="8 9">
    <name type="scientific">Cadophora malorum</name>
    <dbReference type="NCBI Taxonomy" id="108018"/>
    <lineage>
        <taxon>Eukaryota</taxon>
        <taxon>Fungi</taxon>
        <taxon>Dikarya</taxon>
        <taxon>Ascomycota</taxon>
        <taxon>Pezizomycotina</taxon>
        <taxon>Leotiomycetes</taxon>
        <taxon>Helotiales</taxon>
        <taxon>Ploettnerulaceae</taxon>
        <taxon>Cadophora</taxon>
    </lineage>
</organism>
<protein>
    <recommendedName>
        <fullName evidence="7">Alcohol dehydrogenase-like N-terminal domain-containing protein</fullName>
    </recommendedName>
</protein>
<keyword evidence="4" id="KW-0862">Zinc</keyword>
<dbReference type="InterPro" id="IPR036291">
    <property type="entry name" value="NAD(P)-bd_dom_sf"/>
</dbReference>
<dbReference type="GO" id="GO:0016491">
    <property type="term" value="F:oxidoreductase activity"/>
    <property type="evidence" value="ECO:0007669"/>
    <property type="project" value="UniProtKB-KW"/>
</dbReference>
<dbReference type="InterPro" id="IPR013154">
    <property type="entry name" value="ADH-like_N"/>
</dbReference>
<evidence type="ECO:0000256" key="5">
    <source>
        <dbReference type="ARBA" id="ARBA00023002"/>
    </source>
</evidence>
<keyword evidence="5" id="KW-0560">Oxidoreductase</keyword>
<proteinExistence type="inferred from homology"/>
<dbReference type="EMBL" id="JAFJYH010000436">
    <property type="protein sequence ID" value="KAG4411816.1"/>
    <property type="molecule type" value="Genomic_DNA"/>
</dbReference>
<evidence type="ECO:0000313" key="9">
    <source>
        <dbReference type="Proteomes" id="UP000664132"/>
    </source>
</evidence>
<name>A0A8H7T407_9HELO</name>
<dbReference type="PANTHER" id="PTHR42813">
    <property type="entry name" value="ZINC-TYPE ALCOHOL DEHYDROGENASE-LIKE"/>
    <property type="match status" value="1"/>
</dbReference>
<feature type="domain" description="Alcohol dehydrogenase-like N-terminal" evidence="7">
    <location>
        <begin position="37"/>
        <end position="140"/>
    </location>
</feature>
<dbReference type="SUPFAM" id="SSF51735">
    <property type="entry name" value="NAD(P)-binding Rossmann-fold domains"/>
    <property type="match status" value="1"/>
</dbReference>
<comment type="similarity">
    <text evidence="2">Belongs to the zinc-containing alcohol dehydrogenase family.</text>
</comment>
<keyword evidence="9" id="KW-1185">Reference proteome</keyword>
<evidence type="ECO:0000256" key="3">
    <source>
        <dbReference type="ARBA" id="ARBA00022723"/>
    </source>
</evidence>
<accession>A0A8H7T407</accession>
<dbReference type="AlphaFoldDB" id="A0A8H7T407"/>
<dbReference type="SUPFAM" id="SSF50129">
    <property type="entry name" value="GroES-like"/>
    <property type="match status" value="1"/>
</dbReference>